<gene>
    <name evidence="2" type="primary">pol</name>
    <name evidence="2" type="ORF">TNCV_4395061</name>
</gene>
<evidence type="ECO:0000256" key="1">
    <source>
        <dbReference type="SAM" id="MobiDB-lite"/>
    </source>
</evidence>
<evidence type="ECO:0000313" key="2">
    <source>
        <dbReference type="EMBL" id="GFY28172.1"/>
    </source>
</evidence>
<dbReference type="GO" id="GO:0071897">
    <property type="term" value="P:DNA biosynthetic process"/>
    <property type="evidence" value="ECO:0007669"/>
    <property type="project" value="UniProtKB-ARBA"/>
</dbReference>
<evidence type="ECO:0000313" key="3">
    <source>
        <dbReference type="Proteomes" id="UP000887159"/>
    </source>
</evidence>
<dbReference type="InterPro" id="IPR043128">
    <property type="entry name" value="Rev_trsase/Diguanyl_cyclase"/>
</dbReference>
<comment type="caution">
    <text evidence="2">The sequence shown here is derived from an EMBL/GenBank/DDBJ whole genome shotgun (WGS) entry which is preliminary data.</text>
</comment>
<feature type="compositionally biased region" description="Basic and acidic residues" evidence="1">
    <location>
        <begin position="146"/>
        <end position="168"/>
    </location>
</feature>
<reference evidence="2" key="1">
    <citation type="submission" date="2020-08" db="EMBL/GenBank/DDBJ databases">
        <title>Multicomponent nature underlies the extraordinary mechanical properties of spider dragline silk.</title>
        <authorList>
            <person name="Kono N."/>
            <person name="Nakamura H."/>
            <person name="Mori M."/>
            <person name="Yoshida Y."/>
            <person name="Ohtoshi R."/>
            <person name="Malay A.D."/>
            <person name="Moran D.A.P."/>
            <person name="Tomita M."/>
            <person name="Numata K."/>
            <person name="Arakawa K."/>
        </authorList>
    </citation>
    <scope>NUCLEOTIDE SEQUENCE</scope>
</reference>
<dbReference type="InterPro" id="IPR043502">
    <property type="entry name" value="DNA/RNA_pol_sf"/>
</dbReference>
<dbReference type="InterPro" id="IPR053134">
    <property type="entry name" value="RNA-dir_DNA_polymerase"/>
</dbReference>
<sequence>MGTRLVRGYRVVEDKATDYAHLKQALSEQFPVVRNRSELETRFFTSSQKHNQKSSDFVYDLLKIHKILKLEMKEEKLIDHIISRLEPQILDYVEVRHPKTTSNVLQIIDMYEERFRNRKIRGSSWKSRDTNPSENNRFPNRNRQKNWRETRGNNRYADNSRPRREFNRFESQGVTDNRRFDGRRRGGQSDHRFHNQGGQQGGSRNSAFKGNDFMKESKLTLDFDKKSLIIPDNQIKQLPKVEKTVEIDLSDTKLGEVQKQKLRNLFNGFKGLFSDQPELTHVLYHEIDTGDKGLVVSRPYRYDRVKQGIIDYHIDKMLREGKIRPIQSPYASPVVLTRKNNDLLPDSPEAYRFAIDYGKLNAITKYPRYPLPVIDNLITNIPHTSVMSTLDLKSGYFQLAISPKDIEKTAFITRNGTFAFLRMSFGL</sequence>
<dbReference type="CDD" id="cd01647">
    <property type="entry name" value="RT_LTR"/>
    <property type="match status" value="1"/>
</dbReference>
<dbReference type="EMBL" id="BMAU01021383">
    <property type="protein sequence ID" value="GFY28172.1"/>
    <property type="molecule type" value="Genomic_DNA"/>
</dbReference>
<dbReference type="AlphaFoldDB" id="A0A8X7BF65"/>
<dbReference type="Gene3D" id="3.30.70.270">
    <property type="match status" value="1"/>
</dbReference>
<keyword evidence="3" id="KW-1185">Reference proteome</keyword>
<dbReference type="PANTHER" id="PTHR24559">
    <property type="entry name" value="TRANSPOSON TY3-I GAG-POL POLYPROTEIN"/>
    <property type="match status" value="1"/>
</dbReference>
<name>A0A8X7BF65_TRICX</name>
<feature type="region of interest" description="Disordered" evidence="1">
    <location>
        <begin position="122"/>
        <end position="210"/>
    </location>
</feature>
<organism evidence="2 3">
    <name type="scientific">Trichonephila clavipes</name>
    <name type="common">Golden silk orbweaver</name>
    <name type="synonym">Nephila clavipes</name>
    <dbReference type="NCBI Taxonomy" id="2585209"/>
    <lineage>
        <taxon>Eukaryota</taxon>
        <taxon>Metazoa</taxon>
        <taxon>Ecdysozoa</taxon>
        <taxon>Arthropoda</taxon>
        <taxon>Chelicerata</taxon>
        <taxon>Arachnida</taxon>
        <taxon>Araneae</taxon>
        <taxon>Araneomorphae</taxon>
        <taxon>Entelegynae</taxon>
        <taxon>Araneoidea</taxon>
        <taxon>Nephilidae</taxon>
        <taxon>Trichonephila</taxon>
    </lineage>
</organism>
<accession>A0A8X7BF65</accession>
<dbReference type="SUPFAM" id="SSF56672">
    <property type="entry name" value="DNA/RNA polymerases"/>
    <property type="match status" value="1"/>
</dbReference>
<dbReference type="Proteomes" id="UP000887159">
    <property type="component" value="Unassembled WGS sequence"/>
</dbReference>
<feature type="compositionally biased region" description="Basic and acidic residues" evidence="1">
    <location>
        <begin position="176"/>
        <end position="193"/>
    </location>
</feature>
<proteinExistence type="predicted"/>
<dbReference type="Gene3D" id="3.10.10.10">
    <property type="entry name" value="HIV Type 1 Reverse Transcriptase, subunit A, domain 1"/>
    <property type="match status" value="1"/>
</dbReference>
<dbReference type="PANTHER" id="PTHR24559:SF444">
    <property type="entry name" value="REVERSE TRANSCRIPTASE DOMAIN-CONTAINING PROTEIN"/>
    <property type="match status" value="1"/>
</dbReference>
<protein>
    <submittedName>
        <fullName evidence="2">Retrovirus-related Pol polyprotein from transposon opus</fullName>
    </submittedName>
</protein>